<evidence type="ECO:0000256" key="5">
    <source>
        <dbReference type="ARBA" id="ARBA00022989"/>
    </source>
</evidence>
<evidence type="ECO:0000256" key="3">
    <source>
        <dbReference type="ARBA" id="ARBA00022475"/>
    </source>
</evidence>
<dbReference type="CDD" id="cd17321">
    <property type="entry name" value="MFS_MMR_MDR_like"/>
    <property type="match status" value="1"/>
</dbReference>
<feature type="transmembrane region" description="Helical" evidence="7">
    <location>
        <begin position="440"/>
        <end position="464"/>
    </location>
</feature>
<dbReference type="AlphaFoldDB" id="A0A6B1DQ57"/>
<dbReference type="PANTHER" id="PTHR42718:SF46">
    <property type="entry name" value="BLR6921 PROTEIN"/>
    <property type="match status" value="1"/>
</dbReference>
<dbReference type="PANTHER" id="PTHR42718">
    <property type="entry name" value="MAJOR FACILITATOR SUPERFAMILY MULTIDRUG TRANSPORTER MFSC"/>
    <property type="match status" value="1"/>
</dbReference>
<dbReference type="InterPro" id="IPR020846">
    <property type="entry name" value="MFS_dom"/>
</dbReference>
<dbReference type="SUPFAM" id="SSF103473">
    <property type="entry name" value="MFS general substrate transporter"/>
    <property type="match status" value="1"/>
</dbReference>
<keyword evidence="4 7" id="KW-0812">Transmembrane</keyword>
<feature type="transmembrane region" description="Helical" evidence="7">
    <location>
        <begin position="102"/>
        <end position="124"/>
    </location>
</feature>
<proteinExistence type="predicted"/>
<feature type="transmembrane region" description="Helical" evidence="7">
    <location>
        <begin position="299"/>
        <end position="317"/>
    </location>
</feature>
<feature type="transmembrane region" description="Helical" evidence="7">
    <location>
        <begin position="163"/>
        <end position="184"/>
    </location>
</feature>
<feature type="transmembrane region" description="Helical" evidence="7">
    <location>
        <begin position="329"/>
        <end position="348"/>
    </location>
</feature>
<feature type="transmembrane region" description="Helical" evidence="7">
    <location>
        <begin position="136"/>
        <end position="157"/>
    </location>
</feature>
<feature type="transmembrane region" description="Helical" evidence="7">
    <location>
        <begin position="399"/>
        <end position="420"/>
    </location>
</feature>
<keyword evidence="6 7" id="KW-0472">Membrane</keyword>
<feature type="transmembrane region" description="Helical" evidence="7">
    <location>
        <begin position="354"/>
        <end position="378"/>
    </location>
</feature>
<evidence type="ECO:0000256" key="1">
    <source>
        <dbReference type="ARBA" id="ARBA00004651"/>
    </source>
</evidence>
<dbReference type="Gene3D" id="1.20.1720.10">
    <property type="entry name" value="Multidrug resistance protein D"/>
    <property type="match status" value="1"/>
</dbReference>
<evidence type="ECO:0000256" key="7">
    <source>
        <dbReference type="SAM" id="Phobius"/>
    </source>
</evidence>
<dbReference type="GO" id="GO:0005886">
    <property type="term" value="C:plasma membrane"/>
    <property type="evidence" value="ECO:0007669"/>
    <property type="project" value="UniProtKB-SubCell"/>
</dbReference>
<feature type="transmembrane region" description="Helical" evidence="7">
    <location>
        <begin position="196"/>
        <end position="214"/>
    </location>
</feature>
<organism evidence="9">
    <name type="scientific">Caldilineaceae bacterium SB0662_bin_9</name>
    <dbReference type="NCBI Taxonomy" id="2605258"/>
    <lineage>
        <taxon>Bacteria</taxon>
        <taxon>Bacillati</taxon>
        <taxon>Chloroflexota</taxon>
        <taxon>Caldilineae</taxon>
        <taxon>Caldilineales</taxon>
        <taxon>Caldilineaceae</taxon>
    </lineage>
</organism>
<dbReference type="EMBL" id="VXPY01000032">
    <property type="protein sequence ID" value="MYD89720.1"/>
    <property type="molecule type" value="Genomic_DNA"/>
</dbReference>
<feature type="transmembrane region" description="Helical" evidence="7">
    <location>
        <begin position="77"/>
        <end position="96"/>
    </location>
</feature>
<feature type="transmembrane region" description="Helical" evidence="7">
    <location>
        <begin position="47"/>
        <end position="65"/>
    </location>
</feature>
<dbReference type="InterPro" id="IPR036259">
    <property type="entry name" value="MFS_trans_sf"/>
</dbReference>
<dbReference type="GO" id="GO:0022857">
    <property type="term" value="F:transmembrane transporter activity"/>
    <property type="evidence" value="ECO:0007669"/>
    <property type="project" value="InterPro"/>
</dbReference>
<feature type="transmembrane region" description="Helical" evidence="7">
    <location>
        <begin position="226"/>
        <end position="244"/>
    </location>
</feature>
<sequence length="473" mass="50386">MTNAQTRHRLALAAVAFALFVETIDVSIVSMALPAIAQEFDAPFTRVQWVALVSAMIQASLSLMIGAMGDMFGNKRVLVWGLVLAGIGNVLSAVAPSLLWLILFRVVQAIGLTMSGALLLAIVVETFPAADRGKAFGFIGSMVSIGIVVGPLAGGVILKAFHWRLVFLFDLLFVIPALPLAHLYLGGSSGTGRSRFDIIGVAVFFASLCTFLLGTTFNQEPNLKFLSPYLMAASVVCLGIFVLHELRVNNPILNLNLFRSRQFSIYLSARYLYFFVYGGVGLILPFYLEVLMGLDPLTVGVLLAVQPVAFGVGSWMSGELVESVGKRPLILGGLGLMAVAYAWLGLVIGSLEIWHFTIQMVLLGLGGGLLQPAANSIITSRIPQNELGMVSSLTAVVRIHSRSLGIAALGGLWVYSARIWERALPAGIVDPGRVSQLQGFAVVCLTAALVTAATTLVCAGEAVLRHRMQTAAA</sequence>
<evidence type="ECO:0000259" key="8">
    <source>
        <dbReference type="PROSITE" id="PS50850"/>
    </source>
</evidence>
<name>A0A6B1DQ57_9CHLR</name>
<evidence type="ECO:0000256" key="2">
    <source>
        <dbReference type="ARBA" id="ARBA00022448"/>
    </source>
</evidence>
<reference evidence="9" key="1">
    <citation type="submission" date="2019-09" db="EMBL/GenBank/DDBJ databases">
        <title>Characterisation of the sponge microbiome using genome-centric metagenomics.</title>
        <authorList>
            <person name="Engelberts J.P."/>
            <person name="Robbins S.J."/>
            <person name="De Goeij J.M."/>
            <person name="Aranda M."/>
            <person name="Bell S.C."/>
            <person name="Webster N.S."/>
        </authorList>
    </citation>
    <scope>NUCLEOTIDE SEQUENCE</scope>
    <source>
        <strain evidence="9">SB0662_bin_9</strain>
    </source>
</reference>
<gene>
    <name evidence="9" type="ORF">F4Y08_05185</name>
</gene>
<keyword evidence="3" id="KW-1003">Cell membrane</keyword>
<accession>A0A6B1DQ57</accession>
<feature type="domain" description="Major facilitator superfamily (MFS) profile" evidence="8">
    <location>
        <begin position="11"/>
        <end position="463"/>
    </location>
</feature>
<keyword evidence="2" id="KW-0813">Transport</keyword>
<keyword evidence="5 7" id="KW-1133">Transmembrane helix</keyword>
<dbReference type="PROSITE" id="PS50850">
    <property type="entry name" value="MFS"/>
    <property type="match status" value="1"/>
</dbReference>
<comment type="caution">
    <text evidence="9">The sequence shown here is derived from an EMBL/GenBank/DDBJ whole genome shotgun (WGS) entry which is preliminary data.</text>
</comment>
<evidence type="ECO:0000256" key="6">
    <source>
        <dbReference type="ARBA" id="ARBA00023136"/>
    </source>
</evidence>
<protein>
    <submittedName>
        <fullName evidence="9">MFS transporter</fullName>
    </submittedName>
</protein>
<comment type="subcellular location">
    <subcellularLocation>
        <location evidence="1">Cell membrane</location>
        <topology evidence="1">Multi-pass membrane protein</topology>
    </subcellularLocation>
</comment>
<evidence type="ECO:0000313" key="9">
    <source>
        <dbReference type="EMBL" id="MYD89720.1"/>
    </source>
</evidence>
<dbReference type="Pfam" id="PF07690">
    <property type="entry name" value="MFS_1"/>
    <property type="match status" value="1"/>
</dbReference>
<feature type="transmembrane region" description="Helical" evidence="7">
    <location>
        <begin position="265"/>
        <end position="287"/>
    </location>
</feature>
<dbReference type="InterPro" id="IPR011701">
    <property type="entry name" value="MFS"/>
</dbReference>
<evidence type="ECO:0000256" key="4">
    <source>
        <dbReference type="ARBA" id="ARBA00022692"/>
    </source>
</evidence>
<dbReference type="Gene3D" id="1.20.1250.20">
    <property type="entry name" value="MFS general substrate transporter like domains"/>
    <property type="match status" value="1"/>
</dbReference>
<dbReference type="PRINTS" id="PR01036">
    <property type="entry name" value="TCRTETB"/>
</dbReference>